<evidence type="ECO:0000256" key="1">
    <source>
        <dbReference type="SAM" id="Phobius"/>
    </source>
</evidence>
<dbReference type="AlphaFoldDB" id="G2YX96"/>
<reference evidence="3" key="1">
    <citation type="journal article" date="2011" name="PLoS Genet.">
        <title>Genomic analysis of the necrotrophic fungal pathogens Sclerotinia sclerotiorum and Botrytis cinerea.</title>
        <authorList>
            <person name="Amselem J."/>
            <person name="Cuomo C.A."/>
            <person name="van Kan J.A."/>
            <person name="Viaud M."/>
            <person name="Benito E.P."/>
            <person name="Couloux A."/>
            <person name="Coutinho P.M."/>
            <person name="de Vries R.P."/>
            <person name="Dyer P.S."/>
            <person name="Fillinger S."/>
            <person name="Fournier E."/>
            <person name="Gout L."/>
            <person name="Hahn M."/>
            <person name="Kohn L."/>
            <person name="Lapalu N."/>
            <person name="Plummer K.M."/>
            <person name="Pradier J.M."/>
            <person name="Quevillon E."/>
            <person name="Sharon A."/>
            <person name="Simon A."/>
            <person name="ten Have A."/>
            <person name="Tudzynski B."/>
            <person name="Tudzynski P."/>
            <person name="Wincker P."/>
            <person name="Andrew M."/>
            <person name="Anthouard V."/>
            <person name="Beever R.E."/>
            <person name="Beffa R."/>
            <person name="Benoit I."/>
            <person name="Bouzid O."/>
            <person name="Brault B."/>
            <person name="Chen Z."/>
            <person name="Choquer M."/>
            <person name="Collemare J."/>
            <person name="Cotton P."/>
            <person name="Danchin E.G."/>
            <person name="Da Silva C."/>
            <person name="Gautier A."/>
            <person name="Giraud C."/>
            <person name="Giraud T."/>
            <person name="Gonzalez C."/>
            <person name="Grossetete S."/>
            <person name="Guldener U."/>
            <person name="Henrissat B."/>
            <person name="Howlett B.J."/>
            <person name="Kodira C."/>
            <person name="Kretschmer M."/>
            <person name="Lappartient A."/>
            <person name="Leroch M."/>
            <person name="Levis C."/>
            <person name="Mauceli E."/>
            <person name="Neuveglise C."/>
            <person name="Oeser B."/>
            <person name="Pearson M."/>
            <person name="Poulain J."/>
            <person name="Poussereau N."/>
            <person name="Quesneville H."/>
            <person name="Rascle C."/>
            <person name="Schumacher J."/>
            <person name="Segurens B."/>
            <person name="Sexton A."/>
            <person name="Silva E."/>
            <person name="Sirven C."/>
            <person name="Soanes D.M."/>
            <person name="Talbot N.J."/>
            <person name="Templeton M."/>
            <person name="Yandava C."/>
            <person name="Yarden O."/>
            <person name="Zeng Q."/>
            <person name="Rollins J.A."/>
            <person name="Lebrun M.H."/>
            <person name="Dickman M."/>
        </authorList>
    </citation>
    <scope>NUCLEOTIDE SEQUENCE [LARGE SCALE GENOMIC DNA]</scope>
    <source>
        <strain evidence="3">T4</strain>
    </source>
</reference>
<keyword evidence="1" id="KW-0812">Transmembrane</keyword>
<evidence type="ECO:0000313" key="2">
    <source>
        <dbReference type="EMBL" id="CCD56334.1"/>
    </source>
</evidence>
<dbReference type="HOGENOM" id="CLU_3142940_0_0_1"/>
<gene>
    <name evidence="2" type="ORF">BofuT4_uP149440.1</name>
</gene>
<sequence>MELHNFTISIVFKIIWNSIIAIAITFLPITCHLHYQHTKPQAVFSSSFT</sequence>
<evidence type="ECO:0000313" key="3">
    <source>
        <dbReference type="Proteomes" id="UP000008177"/>
    </source>
</evidence>
<feature type="transmembrane region" description="Helical" evidence="1">
    <location>
        <begin position="6"/>
        <end position="29"/>
    </location>
</feature>
<keyword evidence="1" id="KW-0472">Membrane</keyword>
<accession>G2YX96</accession>
<name>G2YX96_BOTF4</name>
<protein>
    <submittedName>
        <fullName evidence="2">Uncharacterized protein</fullName>
    </submittedName>
</protein>
<keyword evidence="1" id="KW-1133">Transmembrane helix</keyword>
<proteinExistence type="predicted"/>
<organism evidence="2 3">
    <name type="scientific">Botryotinia fuckeliana (strain T4)</name>
    <name type="common">Noble rot fungus</name>
    <name type="synonym">Botrytis cinerea</name>
    <dbReference type="NCBI Taxonomy" id="999810"/>
    <lineage>
        <taxon>Eukaryota</taxon>
        <taxon>Fungi</taxon>
        <taxon>Dikarya</taxon>
        <taxon>Ascomycota</taxon>
        <taxon>Pezizomycotina</taxon>
        <taxon>Leotiomycetes</taxon>
        <taxon>Helotiales</taxon>
        <taxon>Sclerotiniaceae</taxon>
        <taxon>Botrytis</taxon>
    </lineage>
</organism>
<dbReference type="InParanoid" id="G2YX96"/>
<dbReference type="Proteomes" id="UP000008177">
    <property type="component" value="Unplaced contigs"/>
</dbReference>
<dbReference type="EMBL" id="FQ790359">
    <property type="protein sequence ID" value="CCD56334.1"/>
    <property type="molecule type" value="Genomic_DNA"/>
</dbReference>